<dbReference type="InterPro" id="IPR036291">
    <property type="entry name" value="NAD(P)-bd_dom_sf"/>
</dbReference>
<dbReference type="SUPFAM" id="SSF51735">
    <property type="entry name" value="NAD(P)-binding Rossmann-fold domains"/>
    <property type="match status" value="1"/>
</dbReference>
<keyword evidence="3" id="KW-0472">Membrane</keyword>
<name>A0A6V7V0G2_MELEN</name>
<feature type="compositionally biased region" description="Basic and acidic residues" evidence="2">
    <location>
        <begin position="332"/>
        <end position="342"/>
    </location>
</feature>
<reference evidence="4 5" key="1">
    <citation type="submission" date="2020-08" db="EMBL/GenBank/DDBJ databases">
        <authorList>
            <person name="Koutsovoulos G."/>
            <person name="Danchin GJ E."/>
        </authorList>
    </citation>
    <scope>NUCLEOTIDE SEQUENCE [LARGE SCALE GENOMIC DNA]</scope>
</reference>
<feature type="transmembrane region" description="Helical" evidence="3">
    <location>
        <begin position="6"/>
        <end position="27"/>
    </location>
</feature>
<sequence length="356" mass="40744">MALKFFTHPLILYPLGLSGVGIGFGYFRNKRDTKHYDLDEQDDKTYIVTGATSGIGKQITRKLALKNATVIMACRDKNKCLEIRREIVLQTRNKKVFCRLCDLSDPESIHNFAYKLTKVKKYKLNKQGIETNLATNHFGNFLLVGLLLQKLLNQDTASKIVFVNTNIAAKDGLNLNLFGLNDGKFVKKLTSTCEIVDPEKGSYDMHAAYKYSKLMDLLFARELAERLKDLNKDEPSQKFFLTRWTSNAIGYVAGNRRPVNKAIYPILYALGEEGVKNGTFISPRQVPREWGENAENVQLRQKVWLMSEQWTKLADYMGRMEEGLEKPGYFSKDSHGDDEGEKKKTRQRSAKYLWLA</sequence>
<comment type="caution">
    <text evidence="4">The sequence shown here is derived from an EMBL/GenBank/DDBJ whole genome shotgun (WGS) entry which is preliminary data.</text>
</comment>
<dbReference type="Proteomes" id="UP000580250">
    <property type="component" value="Unassembled WGS sequence"/>
</dbReference>
<evidence type="ECO:0000313" key="4">
    <source>
        <dbReference type="EMBL" id="CAD2167628.1"/>
    </source>
</evidence>
<dbReference type="PANTHER" id="PTHR43157">
    <property type="entry name" value="PHOSPHATIDYLINOSITOL-GLYCAN BIOSYNTHESIS CLASS F PROTEIN-RELATED"/>
    <property type="match status" value="1"/>
</dbReference>
<dbReference type="AlphaFoldDB" id="A0A6V7V0G2"/>
<dbReference type="GO" id="GO:0016491">
    <property type="term" value="F:oxidoreductase activity"/>
    <property type="evidence" value="ECO:0007669"/>
    <property type="project" value="UniProtKB-KW"/>
</dbReference>
<gene>
    <name evidence="4" type="ORF">MENT_LOCUS18929</name>
</gene>
<organism evidence="4 5">
    <name type="scientific">Meloidogyne enterolobii</name>
    <name type="common">Root-knot nematode worm</name>
    <name type="synonym">Meloidogyne mayaguensis</name>
    <dbReference type="NCBI Taxonomy" id="390850"/>
    <lineage>
        <taxon>Eukaryota</taxon>
        <taxon>Metazoa</taxon>
        <taxon>Ecdysozoa</taxon>
        <taxon>Nematoda</taxon>
        <taxon>Chromadorea</taxon>
        <taxon>Rhabditida</taxon>
        <taxon>Tylenchina</taxon>
        <taxon>Tylenchomorpha</taxon>
        <taxon>Tylenchoidea</taxon>
        <taxon>Meloidogynidae</taxon>
        <taxon>Meloidogyninae</taxon>
        <taxon>Meloidogyne</taxon>
    </lineage>
</organism>
<evidence type="ECO:0000256" key="2">
    <source>
        <dbReference type="SAM" id="MobiDB-lite"/>
    </source>
</evidence>
<protein>
    <submittedName>
        <fullName evidence="4">Uncharacterized protein</fullName>
    </submittedName>
</protein>
<evidence type="ECO:0000313" key="5">
    <source>
        <dbReference type="Proteomes" id="UP000580250"/>
    </source>
</evidence>
<accession>A0A6V7V0G2</accession>
<dbReference type="Gene3D" id="3.40.50.720">
    <property type="entry name" value="NAD(P)-binding Rossmann-like Domain"/>
    <property type="match status" value="1"/>
</dbReference>
<dbReference type="OrthoDB" id="3427at2759"/>
<proteinExistence type="predicted"/>
<evidence type="ECO:0000256" key="3">
    <source>
        <dbReference type="SAM" id="Phobius"/>
    </source>
</evidence>
<evidence type="ECO:0000256" key="1">
    <source>
        <dbReference type="ARBA" id="ARBA00023002"/>
    </source>
</evidence>
<dbReference type="EMBL" id="CAJEWN010000130">
    <property type="protein sequence ID" value="CAD2167628.1"/>
    <property type="molecule type" value="Genomic_DNA"/>
</dbReference>
<feature type="region of interest" description="Disordered" evidence="2">
    <location>
        <begin position="327"/>
        <end position="356"/>
    </location>
</feature>
<dbReference type="Pfam" id="PF00106">
    <property type="entry name" value="adh_short"/>
    <property type="match status" value="1"/>
</dbReference>
<dbReference type="PANTHER" id="PTHR43157:SF68">
    <property type="entry name" value="RETINOL DEHYDROGENASE 13"/>
    <property type="match status" value="1"/>
</dbReference>
<keyword evidence="3" id="KW-1133">Transmembrane helix</keyword>
<dbReference type="InterPro" id="IPR002347">
    <property type="entry name" value="SDR_fam"/>
</dbReference>
<keyword evidence="3" id="KW-0812">Transmembrane</keyword>
<keyword evidence="1" id="KW-0560">Oxidoreductase</keyword>